<reference evidence="2" key="1">
    <citation type="submission" date="2015-07" db="EMBL/GenBank/DDBJ databases">
        <title>Discovery of a poly(ethylene terephthalate assimilation.</title>
        <authorList>
            <person name="Yoshida S."/>
            <person name="Hiraga K."/>
            <person name="Takehana T."/>
            <person name="Taniguchi I."/>
            <person name="Yamaji H."/>
            <person name="Maeda Y."/>
            <person name="Toyohara K."/>
            <person name="Miyamoto K."/>
            <person name="Kimura Y."/>
            <person name="Oda K."/>
        </authorList>
    </citation>
    <scope>NUCLEOTIDE SEQUENCE [LARGE SCALE GENOMIC DNA]</scope>
    <source>
        <strain evidence="2">NBRC 110686 / TISTR 2288 / 201-F6</strain>
    </source>
</reference>
<reference evidence="1 2" key="2">
    <citation type="journal article" date="2016" name="Science">
        <title>A bacterium that degrades and assimilates poly(ethylene terephthalate).</title>
        <authorList>
            <person name="Yoshida S."/>
            <person name="Hiraga K."/>
            <person name="Takehana T."/>
            <person name="Taniguchi I."/>
            <person name="Yamaji H."/>
            <person name="Maeda Y."/>
            <person name="Toyohara K."/>
            <person name="Miyamoto K."/>
            <person name="Kimura Y."/>
            <person name="Oda K."/>
        </authorList>
    </citation>
    <scope>NUCLEOTIDE SEQUENCE [LARGE SCALE GENOMIC DNA]</scope>
    <source>
        <strain evidence="2">NBRC 110686 / TISTR 2288 / 201-F6</strain>
    </source>
</reference>
<proteinExistence type="predicted"/>
<keyword evidence="2" id="KW-1185">Reference proteome</keyword>
<evidence type="ECO:0000313" key="1">
    <source>
        <dbReference type="EMBL" id="GAP35980.1"/>
    </source>
</evidence>
<dbReference type="Proteomes" id="UP000037660">
    <property type="component" value="Unassembled WGS sequence"/>
</dbReference>
<accession>A0A0K8P1D3</accession>
<dbReference type="STRING" id="1547922.ISF6_1820"/>
<name>A0A0K8P1D3_PISS1</name>
<dbReference type="EMBL" id="BBYR01000030">
    <property type="protein sequence ID" value="GAP35980.1"/>
    <property type="molecule type" value="Genomic_DNA"/>
</dbReference>
<organism evidence="1 2">
    <name type="scientific">Piscinibacter sakaiensis</name>
    <name type="common">Ideonella sakaiensis</name>
    <dbReference type="NCBI Taxonomy" id="1547922"/>
    <lineage>
        <taxon>Bacteria</taxon>
        <taxon>Pseudomonadati</taxon>
        <taxon>Pseudomonadota</taxon>
        <taxon>Betaproteobacteria</taxon>
        <taxon>Burkholderiales</taxon>
        <taxon>Sphaerotilaceae</taxon>
        <taxon>Piscinibacter</taxon>
    </lineage>
</organism>
<protein>
    <submittedName>
        <fullName evidence="1">Uncharacterized protein</fullName>
    </submittedName>
</protein>
<dbReference type="RefSeq" id="WP_054020002.1">
    <property type="nucleotide sequence ID" value="NZ_BBYR01000030.1"/>
</dbReference>
<dbReference type="AlphaFoldDB" id="A0A0K8P1D3"/>
<comment type="caution">
    <text evidence="1">The sequence shown here is derived from an EMBL/GenBank/DDBJ whole genome shotgun (WGS) entry which is preliminary data.</text>
</comment>
<sequence length="174" mass="19441">MACDCDADVLSSNCAYQCEKHIVDDVELHLGSKLPLSASVPALLAQRSDKTLKRWREALVISTENRERERKKIVKAGGTADAGHALRLTIERAWLQAVLTELSARAVAAKKAANAKREAARAAEAARDARLAALKKGQREKIARLRKEKYWGVPWDEFVKHLRKNEKMTLPEGF</sequence>
<evidence type="ECO:0000313" key="2">
    <source>
        <dbReference type="Proteomes" id="UP000037660"/>
    </source>
</evidence>
<gene>
    <name evidence="1" type="ORF">ISF6_1820</name>
</gene>